<sequence length="150" mass="16513">MSMLSSEALSSRDSGSTTLNSANSFSTPNSTSTVPFVPFPVCSTSHFATISLPTSSNHNSFYAHLFPPNTSIIRAPGQRSPIFLSFAPRNTSIRLVTDDCKDRRHRRHIPQVFLFSGLSPIPQTRLPLIVFVVALWSTSNETSLTTLEKE</sequence>
<organism evidence="2 3">
    <name type="scientific">Armillaria solidipes</name>
    <dbReference type="NCBI Taxonomy" id="1076256"/>
    <lineage>
        <taxon>Eukaryota</taxon>
        <taxon>Fungi</taxon>
        <taxon>Dikarya</taxon>
        <taxon>Basidiomycota</taxon>
        <taxon>Agaricomycotina</taxon>
        <taxon>Agaricomycetes</taxon>
        <taxon>Agaricomycetidae</taxon>
        <taxon>Agaricales</taxon>
        <taxon>Marasmiineae</taxon>
        <taxon>Physalacriaceae</taxon>
        <taxon>Armillaria</taxon>
    </lineage>
</organism>
<protein>
    <submittedName>
        <fullName evidence="2">Uncharacterized protein</fullName>
    </submittedName>
</protein>
<evidence type="ECO:0000313" key="2">
    <source>
        <dbReference type="EMBL" id="PBK78234.1"/>
    </source>
</evidence>
<evidence type="ECO:0000313" key="3">
    <source>
        <dbReference type="Proteomes" id="UP000218334"/>
    </source>
</evidence>
<proteinExistence type="predicted"/>
<gene>
    <name evidence="2" type="ORF">ARMSODRAFT_31802</name>
</gene>
<keyword evidence="3" id="KW-1185">Reference proteome</keyword>
<feature type="region of interest" description="Disordered" evidence="1">
    <location>
        <begin position="1"/>
        <end position="31"/>
    </location>
</feature>
<name>A0A2H3CA92_9AGAR</name>
<reference evidence="3" key="1">
    <citation type="journal article" date="2017" name="Nat. Ecol. Evol.">
        <title>Genome expansion and lineage-specific genetic innovations in the forest pathogenic fungi Armillaria.</title>
        <authorList>
            <person name="Sipos G."/>
            <person name="Prasanna A.N."/>
            <person name="Walter M.C."/>
            <person name="O'Connor E."/>
            <person name="Balint B."/>
            <person name="Krizsan K."/>
            <person name="Kiss B."/>
            <person name="Hess J."/>
            <person name="Varga T."/>
            <person name="Slot J."/>
            <person name="Riley R."/>
            <person name="Boka B."/>
            <person name="Rigling D."/>
            <person name="Barry K."/>
            <person name="Lee J."/>
            <person name="Mihaltcheva S."/>
            <person name="LaButti K."/>
            <person name="Lipzen A."/>
            <person name="Waldron R."/>
            <person name="Moloney N.M."/>
            <person name="Sperisen C."/>
            <person name="Kredics L."/>
            <person name="Vagvoelgyi C."/>
            <person name="Patrignani A."/>
            <person name="Fitzpatrick D."/>
            <person name="Nagy I."/>
            <person name="Doyle S."/>
            <person name="Anderson J.B."/>
            <person name="Grigoriev I.V."/>
            <person name="Gueldener U."/>
            <person name="Muensterkoetter M."/>
            <person name="Nagy L.G."/>
        </authorList>
    </citation>
    <scope>NUCLEOTIDE SEQUENCE [LARGE SCALE GENOMIC DNA]</scope>
    <source>
        <strain evidence="3">28-4</strain>
    </source>
</reference>
<dbReference type="EMBL" id="KZ293415">
    <property type="protein sequence ID" value="PBK78234.1"/>
    <property type="molecule type" value="Genomic_DNA"/>
</dbReference>
<dbReference type="AlphaFoldDB" id="A0A2H3CA92"/>
<accession>A0A2H3CA92</accession>
<dbReference type="Proteomes" id="UP000218334">
    <property type="component" value="Unassembled WGS sequence"/>
</dbReference>
<evidence type="ECO:0000256" key="1">
    <source>
        <dbReference type="SAM" id="MobiDB-lite"/>
    </source>
</evidence>